<dbReference type="Proteomes" id="UP000476310">
    <property type="component" value="Unassembled WGS sequence"/>
</dbReference>
<accession>A0A6G4A8X0</accession>
<gene>
    <name evidence="1" type="ORF">G4H13_04780</name>
</gene>
<dbReference type="InterPro" id="IPR036291">
    <property type="entry name" value="NAD(P)-bd_dom_sf"/>
</dbReference>
<dbReference type="Gene3D" id="3.40.50.720">
    <property type="entry name" value="NAD(P)-binding Rossmann-like Domain"/>
    <property type="match status" value="1"/>
</dbReference>
<dbReference type="AlphaFoldDB" id="A0A6G4A8X0"/>
<protein>
    <submittedName>
        <fullName evidence="1">Shikimate dehydrogenase</fullName>
    </submittedName>
</protein>
<dbReference type="EMBL" id="JAAIKT010000003">
    <property type="protein sequence ID" value="NEW69745.1"/>
    <property type="molecule type" value="Genomic_DNA"/>
</dbReference>
<dbReference type="RefSeq" id="WP_164424071.1">
    <property type="nucleotide sequence ID" value="NZ_JAAIKT010000003.1"/>
</dbReference>
<reference evidence="1" key="1">
    <citation type="submission" date="2020-02" db="EMBL/GenBank/DDBJ databases">
        <title>A new Streptomyces sp. for controlling soil-borne diseases.</title>
        <authorList>
            <person name="Li X."/>
            <person name="Tian Y."/>
            <person name="Gao K."/>
        </authorList>
    </citation>
    <scope>NUCLEOTIDE SEQUENCE [LARGE SCALE GENOMIC DNA]</scope>
    <source>
        <strain evidence="1">0250</strain>
    </source>
</reference>
<dbReference type="SUPFAM" id="SSF51735">
    <property type="entry name" value="NAD(P)-binding Rossmann-fold domains"/>
    <property type="match status" value="1"/>
</dbReference>
<keyword evidence="2" id="KW-1185">Reference proteome</keyword>
<proteinExistence type="predicted"/>
<name>A0A6G4A8X0_9ACTN</name>
<comment type="caution">
    <text evidence="1">The sequence shown here is derived from an EMBL/GenBank/DDBJ whole genome shotgun (WGS) entry which is preliminary data.</text>
</comment>
<organism evidence="1 2">
    <name type="scientific">Streptomyces rhizosphaericus</name>
    <dbReference type="NCBI Taxonomy" id="114699"/>
    <lineage>
        <taxon>Bacteria</taxon>
        <taxon>Bacillati</taxon>
        <taxon>Actinomycetota</taxon>
        <taxon>Actinomycetes</taxon>
        <taxon>Kitasatosporales</taxon>
        <taxon>Streptomycetaceae</taxon>
        <taxon>Streptomyces</taxon>
        <taxon>Streptomyces violaceusniger group</taxon>
    </lineage>
</organism>
<evidence type="ECO:0000313" key="2">
    <source>
        <dbReference type="Proteomes" id="UP000476310"/>
    </source>
</evidence>
<sequence>MPRTYHAAARPTMYFIGVTTTKSSIMKVFPAWARELNLDAVIEGIDLPLDDTPEHYREVVDFIKHDPHSLGALVTTHKLNLYKAAHDLFDGVGHETELLDEVSSVSKRGDQLWGHAMDPVTSGLALEAIVPDGYWSRTGGELLLLGAGGSSLALTLYLHNRAAAGGDVPSRIVVTGRREARLREMRTVHERLGFAIPIDYRLAPEPGDNDAQLRTLSPGSVVVNATGLGKDRPGSPLTDAARFPADAIAWDFNYRGDLVFLDQARAQRDASGLSVVDGWLYFIHGWTRVIAEVFHLDIPTHGPVFERLSRIARDVTKEHA</sequence>
<evidence type="ECO:0000313" key="1">
    <source>
        <dbReference type="EMBL" id="NEW69745.1"/>
    </source>
</evidence>